<reference evidence="11 12" key="2">
    <citation type="journal article" date="2014" name="BMC Genomics">
        <title>An improved genome of the model marine alga Ostreococcus tauri unfolds by assessing Illumina de novo assemblies.</title>
        <authorList>
            <person name="Blanc-Mathieu R."/>
            <person name="Verhelst B."/>
            <person name="Derelle E."/>
            <person name="Rombauts S."/>
            <person name="Bouget F.Y."/>
            <person name="Carre I."/>
            <person name="Chateau A."/>
            <person name="Eyre-Walker A."/>
            <person name="Grimsley N."/>
            <person name="Moreau H."/>
            <person name="Piegu B."/>
            <person name="Rivals E."/>
            <person name="Schackwitz W."/>
            <person name="Van de Peer Y."/>
            <person name="Piganeau G."/>
        </authorList>
    </citation>
    <scope>NUCLEOTIDE SEQUENCE [LARGE SCALE GENOMIC DNA]</scope>
    <source>
        <strain evidence="12">OTTH 0595 / CCAP 157/2 / RCC745</strain>
    </source>
</reference>
<keyword evidence="6" id="KW-0498">Mitosis</keyword>
<sequence>MSTVETWTRAREVDGDARARGSAATPLDRYVPSRRASAGFRAREWVMLDAAATNDAVDRGSRDGRRRGRGVGEDEDAPVGTEEGGSGGRGAGETTGGRGCEREDTSAAYGALLRSELFGDVSPPEAYGVTPPPTPSSARFRPRTPSSARGSEGSSGYSYGSPGRNLFRFRDDGSYGVATDRGESPYALSPVGHAPLGMTLASPRRRAPRKIARSPFKVLDAPALQDDFYLNLVDWSSSNVLAVGLGTCVYLWSACTSKVTKLCELAPNDSVCSVAWTQRGTYLGVGTNSGEVQIWDVAKCKKTRSMLGHRSRAGTLAWNSHTLSSGSRDRAILNRDIRSPSDYSNKLLGHKSEVCGLKWSYDDQQLASGGNDNQLFVWNSHSSSPTLRCSEHTAAVKAIAWSPHQHGLLASGGGTADRCIRFWNTVTNTPLQCIDTGSQVCNLVWSKNVNEIVSTHGYSQNQIVVWRYPSMSKLTTLTGHTLRVLFLAISPDGQTIVTGAGDETLRFWNVFPGVKSQVSGAGDNTVCALARTSIR</sequence>
<comment type="caution">
    <text evidence="11">The sequence shown here is derived from an EMBL/GenBank/DDBJ whole genome shotgun (WGS) entry which is preliminary data.</text>
</comment>
<dbReference type="PROSITE" id="PS50082">
    <property type="entry name" value="WD_REPEATS_2"/>
    <property type="match status" value="3"/>
</dbReference>
<dbReference type="Proteomes" id="UP000009170">
    <property type="component" value="Unassembled WGS sequence"/>
</dbReference>
<feature type="compositionally biased region" description="Gly residues" evidence="9">
    <location>
        <begin position="82"/>
        <end position="98"/>
    </location>
</feature>
<feature type="repeat" description="WD" evidence="8">
    <location>
        <begin position="347"/>
        <end position="388"/>
    </location>
</feature>
<keyword evidence="4" id="KW-0132">Cell division</keyword>
<dbReference type="STRING" id="70448.A0A096P885"/>
<dbReference type="InParanoid" id="A0A096P885"/>
<evidence type="ECO:0000256" key="4">
    <source>
        <dbReference type="ARBA" id="ARBA00022618"/>
    </source>
</evidence>
<feature type="region of interest" description="Disordered" evidence="9">
    <location>
        <begin position="1"/>
        <end position="28"/>
    </location>
</feature>
<feature type="compositionally biased region" description="Low complexity" evidence="9">
    <location>
        <begin position="145"/>
        <end position="164"/>
    </location>
</feature>
<evidence type="ECO:0000256" key="7">
    <source>
        <dbReference type="ARBA" id="ARBA00023306"/>
    </source>
</evidence>
<dbReference type="KEGG" id="ota:OT_ostta13g02370"/>
<dbReference type="InterPro" id="IPR033010">
    <property type="entry name" value="Cdc20/Fizzy"/>
</dbReference>
<proteinExistence type="inferred from homology"/>
<keyword evidence="7" id="KW-0131">Cell cycle</keyword>
<dbReference type="PROSITE" id="PS00678">
    <property type="entry name" value="WD_REPEATS_1"/>
    <property type="match status" value="1"/>
</dbReference>
<dbReference type="InterPro" id="IPR056150">
    <property type="entry name" value="WD40_CDC20-Fz"/>
</dbReference>
<dbReference type="GO" id="GO:0010997">
    <property type="term" value="F:anaphase-promoting complex binding"/>
    <property type="evidence" value="ECO:0007669"/>
    <property type="project" value="InterPro"/>
</dbReference>
<protein>
    <submittedName>
        <fullName evidence="11">WD40 repeat</fullName>
    </submittedName>
</protein>
<dbReference type="InterPro" id="IPR001680">
    <property type="entry name" value="WD40_rpt"/>
</dbReference>
<evidence type="ECO:0000256" key="8">
    <source>
        <dbReference type="PROSITE-ProRule" id="PRU00221"/>
    </source>
</evidence>
<evidence type="ECO:0000256" key="9">
    <source>
        <dbReference type="SAM" id="MobiDB-lite"/>
    </source>
</evidence>
<gene>
    <name evidence="11" type="ORF">OT_ostta13g02370</name>
</gene>
<keyword evidence="5" id="KW-0677">Repeat</keyword>
<reference evidence="12" key="1">
    <citation type="journal article" date="2006" name="Proc. Natl. Acad. Sci. U.S.A.">
        <title>Genome analysis of the smallest free-living eukaryote Ostreococcus tauri unveils many unique features.</title>
        <authorList>
            <person name="Derelle E."/>
            <person name="Ferraz C."/>
            <person name="Rombauts S."/>
            <person name="Rouze P."/>
            <person name="Worden A.Z."/>
            <person name="Robbens S."/>
            <person name="Partensky F."/>
            <person name="Degroeve S."/>
            <person name="Echeynie S."/>
            <person name="Cooke R."/>
            <person name="Saeys Y."/>
            <person name="Wuyts J."/>
            <person name="Jabbari K."/>
            <person name="Bowler C."/>
            <person name="Panaud O."/>
            <person name="Piegu B."/>
            <person name="Ball S.G."/>
            <person name="Ral J.-P."/>
            <person name="Bouget F.-Y."/>
            <person name="Piganeau G."/>
            <person name="De Baets B."/>
            <person name="Picard A."/>
            <person name="Delseny M."/>
            <person name="Demaille J."/>
            <person name="Van de Peer Y."/>
            <person name="Moreau H."/>
        </authorList>
    </citation>
    <scope>NUCLEOTIDE SEQUENCE [LARGE SCALE GENOMIC DNA]</scope>
    <source>
        <strain evidence="12">OTTH 0595 / CCAP 157/2 / RCC745</strain>
    </source>
</reference>
<dbReference type="GO" id="GO:1990757">
    <property type="term" value="F:ubiquitin ligase activator activity"/>
    <property type="evidence" value="ECO:0007669"/>
    <property type="project" value="TreeGrafter"/>
</dbReference>
<evidence type="ECO:0000313" key="11">
    <source>
        <dbReference type="EMBL" id="CEG00178.1"/>
    </source>
</evidence>
<dbReference type="PANTHER" id="PTHR19918:SF1">
    <property type="entry name" value="FIZZY-RELATED PROTEIN HOMOLOG"/>
    <property type="match status" value="1"/>
</dbReference>
<feature type="compositionally biased region" description="Basic and acidic residues" evidence="9">
    <location>
        <begin position="8"/>
        <end position="19"/>
    </location>
</feature>
<feature type="repeat" description="WD" evidence="8">
    <location>
        <begin position="264"/>
        <end position="305"/>
    </location>
</feature>
<comment type="similarity">
    <text evidence="2">Belongs to the WD repeat CDC20/Fizzy family.</text>
</comment>
<feature type="repeat" description="WD" evidence="8">
    <location>
        <begin position="477"/>
        <end position="510"/>
    </location>
</feature>
<dbReference type="SMART" id="SM00320">
    <property type="entry name" value="WD40"/>
    <property type="match status" value="6"/>
</dbReference>
<feature type="domain" description="CDC20/Fizzy WD40" evidence="10">
    <location>
        <begin position="219"/>
        <end position="508"/>
    </location>
</feature>
<dbReference type="PANTHER" id="PTHR19918">
    <property type="entry name" value="CELL DIVISION CYCLE 20 CDC20 FIZZY -RELATED"/>
    <property type="match status" value="1"/>
</dbReference>
<dbReference type="FunFam" id="2.130.10.10:FF:000025">
    <property type="entry name" value="FIZZY-related 2 isoform 1"/>
    <property type="match status" value="1"/>
</dbReference>
<comment type="pathway">
    <text evidence="1">Protein modification; protein ubiquitination.</text>
</comment>
<dbReference type="FunCoup" id="A0A096P885">
    <property type="interactions" value="1702"/>
</dbReference>
<dbReference type="GO" id="GO:0005680">
    <property type="term" value="C:anaphase-promoting complex"/>
    <property type="evidence" value="ECO:0007669"/>
    <property type="project" value="TreeGrafter"/>
</dbReference>
<dbReference type="InterPro" id="IPR036322">
    <property type="entry name" value="WD40_repeat_dom_sf"/>
</dbReference>
<evidence type="ECO:0000313" key="12">
    <source>
        <dbReference type="Proteomes" id="UP000009170"/>
    </source>
</evidence>
<evidence type="ECO:0000256" key="6">
    <source>
        <dbReference type="ARBA" id="ARBA00022776"/>
    </source>
</evidence>
<dbReference type="EMBL" id="CAID01000013">
    <property type="protein sequence ID" value="CEG00178.1"/>
    <property type="molecule type" value="Genomic_DNA"/>
</dbReference>
<name>A0A096P885_OSTTA</name>
<dbReference type="GO" id="GO:0031145">
    <property type="term" value="P:anaphase-promoting complex-dependent catabolic process"/>
    <property type="evidence" value="ECO:0007669"/>
    <property type="project" value="TreeGrafter"/>
</dbReference>
<dbReference type="PROSITE" id="PS50294">
    <property type="entry name" value="WD_REPEATS_REGION"/>
    <property type="match status" value="2"/>
</dbReference>
<accession>A0A096P885</accession>
<evidence type="ECO:0000256" key="5">
    <source>
        <dbReference type="ARBA" id="ARBA00022737"/>
    </source>
</evidence>
<dbReference type="Gene3D" id="2.130.10.10">
    <property type="entry name" value="YVTN repeat-like/Quinoprotein amine dehydrogenase"/>
    <property type="match status" value="1"/>
</dbReference>
<dbReference type="AlphaFoldDB" id="A0A096P885"/>
<dbReference type="Pfam" id="PF24807">
    <property type="entry name" value="WD40_CDC20-Fz"/>
    <property type="match status" value="1"/>
</dbReference>
<evidence type="ECO:0000256" key="2">
    <source>
        <dbReference type="ARBA" id="ARBA00006445"/>
    </source>
</evidence>
<organism evidence="11 12">
    <name type="scientific">Ostreococcus tauri</name>
    <name type="common">Marine green alga</name>
    <dbReference type="NCBI Taxonomy" id="70448"/>
    <lineage>
        <taxon>Eukaryota</taxon>
        <taxon>Viridiplantae</taxon>
        <taxon>Chlorophyta</taxon>
        <taxon>Mamiellophyceae</taxon>
        <taxon>Mamiellales</taxon>
        <taxon>Bathycoccaceae</taxon>
        <taxon>Ostreococcus</taxon>
    </lineage>
</organism>
<evidence type="ECO:0000256" key="1">
    <source>
        <dbReference type="ARBA" id="ARBA00004906"/>
    </source>
</evidence>
<dbReference type="GeneID" id="9837516"/>
<keyword evidence="12" id="KW-1185">Reference proteome</keyword>
<dbReference type="OrthoDB" id="10263272at2759"/>
<dbReference type="GO" id="GO:1905786">
    <property type="term" value="P:positive regulation of anaphase-promoting complex-dependent catabolic process"/>
    <property type="evidence" value="ECO:0007669"/>
    <property type="project" value="TreeGrafter"/>
</dbReference>
<dbReference type="GO" id="GO:0051301">
    <property type="term" value="P:cell division"/>
    <property type="evidence" value="ECO:0007669"/>
    <property type="project" value="UniProtKB-KW"/>
</dbReference>
<evidence type="ECO:0000259" key="10">
    <source>
        <dbReference type="Pfam" id="PF24807"/>
    </source>
</evidence>
<keyword evidence="3 8" id="KW-0853">WD repeat</keyword>
<dbReference type="SUPFAM" id="SSF50978">
    <property type="entry name" value="WD40 repeat-like"/>
    <property type="match status" value="1"/>
</dbReference>
<evidence type="ECO:0000256" key="3">
    <source>
        <dbReference type="ARBA" id="ARBA00022574"/>
    </source>
</evidence>
<dbReference type="InterPro" id="IPR019775">
    <property type="entry name" value="WD40_repeat_CS"/>
</dbReference>
<feature type="region of interest" description="Disordered" evidence="9">
    <location>
        <begin position="51"/>
        <end position="102"/>
    </location>
</feature>
<dbReference type="RefSeq" id="XP_022840235.1">
    <property type="nucleotide sequence ID" value="XM_022982742.1"/>
</dbReference>
<feature type="region of interest" description="Disordered" evidence="9">
    <location>
        <begin position="121"/>
        <end position="165"/>
    </location>
</feature>
<dbReference type="InterPro" id="IPR015943">
    <property type="entry name" value="WD40/YVTN_repeat-like_dom_sf"/>
</dbReference>